<evidence type="ECO:0000313" key="2">
    <source>
        <dbReference type="EMBL" id="EFX83423.1"/>
    </source>
</evidence>
<dbReference type="AlphaFoldDB" id="E9GB59"/>
<keyword evidence="3" id="KW-1185">Reference proteome</keyword>
<organism evidence="2 3">
    <name type="scientific">Daphnia pulex</name>
    <name type="common">Water flea</name>
    <dbReference type="NCBI Taxonomy" id="6669"/>
    <lineage>
        <taxon>Eukaryota</taxon>
        <taxon>Metazoa</taxon>
        <taxon>Ecdysozoa</taxon>
        <taxon>Arthropoda</taxon>
        <taxon>Crustacea</taxon>
        <taxon>Branchiopoda</taxon>
        <taxon>Diplostraca</taxon>
        <taxon>Cladocera</taxon>
        <taxon>Anomopoda</taxon>
        <taxon>Daphniidae</taxon>
        <taxon>Daphnia</taxon>
    </lineage>
</organism>
<dbReference type="EMBL" id="GL732537">
    <property type="protein sequence ID" value="EFX83423.1"/>
    <property type="molecule type" value="Genomic_DNA"/>
</dbReference>
<dbReference type="Proteomes" id="UP000000305">
    <property type="component" value="Unassembled WGS sequence"/>
</dbReference>
<evidence type="ECO:0000313" key="3">
    <source>
        <dbReference type="Proteomes" id="UP000000305"/>
    </source>
</evidence>
<feature type="region of interest" description="Disordered" evidence="1">
    <location>
        <begin position="69"/>
        <end position="99"/>
    </location>
</feature>
<gene>
    <name evidence="2" type="ORF">DAPPUDRAFT_100709</name>
</gene>
<evidence type="ECO:0000256" key="1">
    <source>
        <dbReference type="SAM" id="MobiDB-lite"/>
    </source>
</evidence>
<dbReference type="OrthoDB" id="10612413at2759"/>
<sequence length="203" mass="22928">MELKLTNYCINVQISCFFVIFGAALANPTTTQEDRPMIYIGMMDGFVVLDEDTISTKLPEVINGSSSKLPEVNNASHPKLPEVITSSTGPKLPEEEVTGQKLSELKPSTIKLPELAFVAPPFPGRPDYPYRPRPYPFPTTDYGYNPSYIPQPSYGARPYEPQSGYGFNPYGPQIDYSNEFRPTFSRPSYGFQPYSNDEMRFFY</sequence>
<protein>
    <submittedName>
        <fullName evidence="2">Uncharacterized protein</fullName>
    </submittedName>
</protein>
<proteinExistence type="predicted"/>
<accession>E9GB59</accession>
<dbReference type="InParanoid" id="E9GB59"/>
<dbReference type="HOGENOM" id="CLU_1350104_0_0_1"/>
<dbReference type="KEGG" id="dpx:DAPPUDRAFT_100709"/>
<reference evidence="2 3" key="1">
    <citation type="journal article" date="2011" name="Science">
        <title>The ecoresponsive genome of Daphnia pulex.</title>
        <authorList>
            <person name="Colbourne J.K."/>
            <person name="Pfrender M.E."/>
            <person name="Gilbert D."/>
            <person name="Thomas W.K."/>
            <person name="Tucker A."/>
            <person name="Oakley T.H."/>
            <person name="Tokishita S."/>
            <person name="Aerts A."/>
            <person name="Arnold G.J."/>
            <person name="Basu M.K."/>
            <person name="Bauer D.J."/>
            <person name="Caceres C.E."/>
            <person name="Carmel L."/>
            <person name="Casola C."/>
            <person name="Choi J.H."/>
            <person name="Detter J.C."/>
            <person name="Dong Q."/>
            <person name="Dusheyko S."/>
            <person name="Eads B.D."/>
            <person name="Frohlich T."/>
            <person name="Geiler-Samerotte K.A."/>
            <person name="Gerlach D."/>
            <person name="Hatcher P."/>
            <person name="Jogdeo S."/>
            <person name="Krijgsveld J."/>
            <person name="Kriventseva E.V."/>
            <person name="Kultz D."/>
            <person name="Laforsch C."/>
            <person name="Lindquist E."/>
            <person name="Lopez J."/>
            <person name="Manak J.R."/>
            <person name="Muller J."/>
            <person name="Pangilinan J."/>
            <person name="Patwardhan R.P."/>
            <person name="Pitluck S."/>
            <person name="Pritham E.J."/>
            <person name="Rechtsteiner A."/>
            <person name="Rho M."/>
            <person name="Rogozin I.B."/>
            <person name="Sakarya O."/>
            <person name="Salamov A."/>
            <person name="Schaack S."/>
            <person name="Shapiro H."/>
            <person name="Shiga Y."/>
            <person name="Skalitzky C."/>
            <person name="Smith Z."/>
            <person name="Souvorov A."/>
            <person name="Sung W."/>
            <person name="Tang Z."/>
            <person name="Tsuchiya D."/>
            <person name="Tu H."/>
            <person name="Vos H."/>
            <person name="Wang M."/>
            <person name="Wolf Y.I."/>
            <person name="Yamagata H."/>
            <person name="Yamada T."/>
            <person name="Ye Y."/>
            <person name="Shaw J.R."/>
            <person name="Andrews J."/>
            <person name="Crease T.J."/>
            <person name="Tang H."/>
            <person name="Lucas S.M."/>
            <person name="Robertson H.M."/>
            <person name="Bork P."/>
            <person name="Koonin E.V."/>
            <person name="Zdobnov E.M."/>
            <person name="Grigoriev I.V."/>
            <person name="Lynch M."/>
            <person name="Boore J.L."/>
        </authorList>
    </citation>
    <scope>NUCLEOTIDE SEQUENCE [LARGE SCALE GENOMIC DNA]</scope>
</reference>
<name>E9GB59_DAPPU</name>